<keyword evidence="1" id="KW-0472">Membrane</keyword>
<gene>
    <name evidence="2" type="ORF">BVER_01340</name>
</gene>
<name>A0A0L0M9Z4_9BURK</name>
<dbReference type="AlphaFoldDB" id="A0A0L0M9Z4"/>
<proteinExistence type="predicted"/>
<evidence type="ECO:0000313" key="2">
    <source>
        <dbReference type="EMBL" id="KND59527.1"/>
    </source>
</evidence>
<evidence type="ECO:0000256" key="1">
    <source>
        <dbReference type="SAM" id="Phobius"/>
    </source>
</evidence>
<dbReference type="PATRIC" id="fig|242163.4.peg.861"/>
<dbReference type="RefSeq" id="WP_050454617.1">
    <property type="nucleotide sequence ID" value="NZ_LFJJ01000121.1"/>
</dbReference>
<feature type="transmembrane region" description="Helical" evidence="1">
    <location>
        <begin position="37"/>
        <end position="57"/>
    </location>
</feature>
<accession>A0A0L0M9Z4</accession>
<keyword evidence="1" id="KW-0812">Transmembrane</keyword>
<sequence>MRLLRLASELFYIATSVLAALPLFVYSVWAGRFLHSGAALMTMVASVAWVAGGLLLLSKWRRSRDSDMRKLIASIAPSFRPQVELADYLNTRYVGLDSVTGKAVVIDREKNVAKCVPLAYIQSAEVSDAGDAIHSAFTFSFRDFANPSMQIRINRLRAEDTSARIRYALEHAA</sequence>
<reference evidence="3" key="1">
    <citation type="submission" date="2015-06" db="EMBL/GenBank/DDBJ databases">
        <title>Comparative genomics of Burkholderia leaf nodule symbionts.</title>
        <authorList>
            <person name="Carlier A."/>
            <person name="Eberl L."/>
            <person name="Pinto-Carbo M."/>
        </authorList>
    </citation>
    <scope>NUCLEOTIDE SEQUENCE [LARGE SCALE GENOMIC DNA]</scope>
    <source>
        <strain evidence="3">UZHbot4</strain>
    </source>
</reference>
<dbReference type="EMBL" id="LFJJ01000121">
    <property type="protein sequence ID" value="KND59527.1"/>
    <property type="molecule type" value="Genomic_DNA"/>
</dbReference>
<protein>
    <recommendedName>
        <fullName evidence="4">Transmembrane protein</fullName>
    </recommendedName>
</protein>
<dbReference type="OrthoDB" id="9129335at2"/>
<organism evidence="2 3">
    <name type="scientific">Candidatus Burkholderia verschuerenii</name>
    <dbReference type="NCBI Taxonomy" id="242163"/>
    <lineage>
        <taxon>Bacteria</taxon>
        <taxon>Pseudomonadati</taxon>
        <taxon>Pseudomonadota</taxon>
        <taxon>Betaproteobacteria</taxon>
        <taxon>Burkholderiales</taxon>
        <taxon>Burkholderiaceae</taxon>
        <taxon>Burkholderia</taxon>
    </lineage>
</organism>
<keyword evidence="3" id="KW-1185">Reference proteome</keyword>
<feature type="transmembrane region" description="Helical" evidence="1">
    <location>
        <begin position="12"/>
        <end position="31"/>
    </location>
</feature>
<comment type="caution">
    <text evidence="2">The sequence shown here is derived from an EMBL/GenBank/DDBJ whole genome shotgun (WGS) entry which is preliminary data.</text>
</comment>
<evidence type="ECO:0008006" key="4">
    <source>
        <dbReference type="Google" id="ProtNLM"/>
    </source>
</evidence>
<evidence type="ECO:0000313" key="3">
    <source>
        <dbReference type="Proteomes" id="UP000036959"/>
    </source>
</evidence>
<dbReference type="Proteomes" id="UP000036959">
    <property type="component" value="Unassembled WGS sequence"/>
</dbReference>
<keyword evidence="1" id="KW-1133">Transmembrane helix</keyword>